<dbReference type="PIRSF" id="PIRSF002889">
    <property type="entry name" value="Rod_FlgB"/>
    <property type="match status" value="1"/>
</dbReference>
<comment type="subunit">
    <text evidence="6">The basal body constitutes a major portion of the flagellar organelle and consists of a number of rings mounted on a central rod. In Gram-negative bacteria, at least four rings, L, P, S and M are present, whereas Gram-positive bacteria lack the L and P rings. The rod consists of about 26 subunits of FlgG in the distal portion, and FlgB, FlgC and FlgF build up the proximal portion of the rod with about 6 subunits each. Rod assembly occurs by export via the flagellum-specific pathway of its constituent proteins and by their incorporation into the rod structure in the probable order of FlgB, FlgC, FlgF and FlgG. Another protein, FliE, also assembles onto the stable rod structure.</text>
</comment>
<dbReference type="Pfam" id="PF00460">
    <property type="entry name" value="Flg_bb_rod"/>
    <property type="match status" value="1"/>
</dbReference>
<comment type="subcellular location">
    <subcellularLocation>
        <location evidence="1 7">Bacterial flagellum basal body</location>
    </subcellularLocation>
</comment>
<comment type="function">
    <text evidence="5 7">Structural component of flagellum, the bacterial motility apparatus. Part of the rod structure of flagellar basal body.</text>
</comment>
<keyword evidence="10" id="KW-0969">Cilium</keyword>
<gene>
    <name evidence="10" type="ORF">NK718_17915</name>
</gene>
<evidence type="ECO:0000256" key="2">
    <source>
        <dbReference type="ARBA" id="ARBA00009677"/>
    </source>
</evidence>
<evidence type="ECO:0000313" key="11">
    <source>
        <dbReference type="Proteomes" id="UP001205890"/>
    </source>
</evidence>
<keyword evidence="10" id="KW-0966">Cell projection</keyword>
<evidence type="ECO:0000256" key="7">
    <source>
        <dbReference type="PIRNR" id="PIRNR002889"/>
    </source>
</evidence>
<keyword evidence="10" id="KW-0282">Flagellum</keyword>
<organism evidence="10 11">
    <name type="scientific">Alsobacter ponti</name>
    <dbReference type="NCBI Taxonomy" id="2962936"/>
    <lineage>
        <taxon>Bacteria</taxon>
        <taxon>Pseudomonadati</taxon>
        <taxon>Pseudomonadota</taxon>
        <taxon>Alphaproteobacteria</taxon>
        <taxon>Hyphomicrobiales</taxon>
        <taxon>Alsobacteraceae</taxon>
        <taxon>Alsobacter</taxon>
    </lineage>
</organism>
<evidence type="ECO:0000313" key="10">
    <source>
        <dbReference type="EMBL" id="MCP8940405.1"/>
    </source>
</evidence>
<name>A0ABT1LFY0_9HYPH</name>
<feature type="domain" description="Flagellar basal body rod protein N-terminal" evidence="9">
    <location>
        <begin position="19"/>
        <end position="39"/>
    </location>
</feature>
<feature type="compositionally biased region" description="Basic and acidic residues" evidence="8">
    <location>
        <begin position="71"/>
        <end position="82"/>
    </location>
</feature>
<comment type="caution">
    <text evidence="10">The sequence shown here is derived from an EMBL/GenBank/DDBJ whole genome shotgun (WGS) entry which is preliminary data.</text>
</comment>
<dbReference type="InterPro" id="IPR006300">
    <property type="entry name" value="FlgB"/>
</dbReference>
<keyword evidence="4 7" id="KW-0975">Bacterial flagellum</keyword>
<dbReference type="InterPro" id="IPR019776">
    <property type="entry name" value="Flagellar_basal_body_rod_CS"/>
</dbReference>
<dbReference type="PROSITE" id="PS00588">
    <property type="entry name" value="FLAGELLA_BB_ROD"/>
    <property type="match status" value="1"/>
</dbReference>
<evidence type="ECO:0000256" key="8">
    <source>
        <dbReference type="SAM" id="MobiDB-lite"/>
    </source>
</evidence>
<dbReference type="Proteomes" id="UP001205890">
    <property type="component" value="Unassembled WGS sequence"/>
</dbReference>
<evidence type="ECO:0000256" key="5">
    <source>
        <dbReference type="ARBA" id="ARBA00024934"/>
    </source>
</evidence>
<evidence type="ECO:0000256" key="3">
    <source>
        <dbReference type="ARBA" id="ARBA00014376"/>
    </source>
</evidence>
<reference evidence="10 11" key="1">
    <citation type="submission" date="2022-07" db="EMBL/GenBank/DDBJ databases">
        <authorList>
            <person name="Li W.-J."/>
            <person name="Deng Q.-Q."/>
        </authorList>
    </citation>
    <scope>NUCLEOTIDE SEQUENCE [LARGE SCALE GENOMIC DNA]</scope>
    <source>
        <strain evidence="10 11">SYSU M60028</strain>
    </source>
</reference>
<comment type="similarity">
    <text evidence="2 7">Belongs to the flagella basal body rod proteins family.</text>
</comment>
<feature type="region of interest" description="Disordered" evidence="8">
    <location>
        <begin position="30"/>
        <end position="88"/>
    </location>
</feature>
<dbReference type="EMBL" id="JANCLU010000021">
    <property type="protein sequence ID" value="MCP8940405.1"/>
    <property type="molecule type" value="Genomic_DNA"/>
</dbReference>
<keyword evidence="11" id="KW-1185">Reference proteome</keyword>
<evidence type="ECO:0000256" key="6">
    <source>
        <dbReference type="ARBA" id="ARBA00026072"/>
    </source>
</evidence>
<accession>A0ABT1LFY0</accession>
<evidence type="ECO:0000259" key="9">
    <source>
        <dbReference type="Pfam" id="PF00460"/>
    </source>
</evidence>
<protein>
    <recommendedName>
        <fullName evidence="3 7">Flagellar basal body rod protein FlgB</fullName>
    </recommendedName>
</protein>
<proteinExistence type="inferred from homology"/>
<dbReference type="RefSeq" id="WP_254745090.1">
    <property type="nucleotide sequence ID" value="NZ_JANCLU010000021.1"/>
</dbReference>
<sequence length="128" mass="13558">MSAAGLPLVSQLKERMHWLQSRQKVLAENVANANTPGFKPRDLRPFEAGDGGGLAPLQTAPGHLSGGPSDDAARTRAARRFETTPSGNAVSLEDEMTKLADTQADYQAAATLYAKSLSLLKIAIGKRA</sequence>
<dbReference type="InterPro" id="IPR001444">
    <property type="entry name" value="Flag_bb_rod_N"/>
</dbReference>
<evidence type="ECO:0000256" key="1">
    <source>
        <dbReference type="ARBA" id="ARBA00004117"/>
    </source>
</evidence>
<evidence type="ECO:0000256" key="4">
    <source>
        <dbReference type="ARBA" id="ARBA00023143"/>
    </source>
</evidence>